<dbReference type="EnsemblMetazoa" id="G24453.1">
    <property type="protein sequence ID" value="G24453.1:cds"/>
    <property type="gene ID" value="G24453"/>
</dbReference>
<dbReference type="Pfam" id="PF02932">
    <property type="entry name" value="Neur_chan_memb"/>
    <property type="match status" value="1"/>
</dbReference>
<dbReference type="CDD" id="cd18989">
    <property type="entry name" value="LGIC_ECD_cation"/>
    <property type="match status" value="1"/>
</dbReference>
<dbReference type="Gene3D" id="2.70.170.10">
    <property type="entry name" value="Neurotransmitter-gated ion-channel ligand-binding domain"/>
    <property type="match status" value="1"/>
</dbReference>
<evidence type="ECO:0000256" key="6">
    <source>
        <dbReference type="SAM" id="SignalP"/>
    </source>
</evidence>
<dbReference type="GO" id="GO:0016020">
    <property type="term" value="C:membrane"/>
    <property type="evidence" value="ECO:0007669"/>
    <property type="project" value="UniProtKB-SubCell"/>
</dbReference>
<evidence type="ECO:0000256" key="5">
    <source>
        <dbReference type="SAM" id="Phobius"/>
    </source>
</evidence>
<dbReference type="InterPro" id="IPR038050">
    <property type="entry name" value="Neuro_actylchol_rec"/>
</dbReference>
<evidence type="ECO:0000259" key="8">
    <source>
        <dbReference type="Pfam" id="PF02932"/>
    </source>
</evidence>
<dbReference type="Pfam" id="PF02931">
    <property type="entry name" value="Neur_chan_LBD"/>
    <property type="match status" value="1"/>
</dbReference>
<dbReference type="InterPro" id="IPR006029">
    <property type="entry name" value="Neurotrans-gated_channel_TM"/>
</dbReference>
<dbReference type="SUPFAM" id="SSF90112">
    <property type="entry name" value="Neurotransmitter-gated ion-channel transmembrane pore"/>
    <property type="match status" value="1"/>
</dbReference>
<evidence type="ECO:0000259" key="7">
    <source>
        <dbReference type="Pfam" id="PF02931"/>
    </source>
</evidence>
<dbReference type="Gene3D" id="1.20.58.390">
    <property type="entry name" value="Neurotransmitter-gated ion-channel transmembrane domain"/>
    <property type="match status" value="1"/>
</dbReference>
<feature type="transmembrane region" description="Helical" evidence="5">
    <location>
        <begin position="377"/>
        <end position="397"/>
    </location>
</feature>
<dbReference type="InterPro" id="IPR006202">
    <property type="entry name" value="Neur_chan_lig-bd"/>
</dbReference>
<keyword evidence="2 5" id="KW-0812">Transmembrane</keyword>
<feature type="transmembrane region" description="Helical" evidence="5">
    <location>
        <begin position="261"/>
        <end position="278"/>
    </location>
</feature>
<evidence type="ECO:0000256" key="4">
    <source>
        <dbReference type="ARBA" id="ARBA00023136"/>
    </source>
</evidence>
<accession>A0A8W8KPY7</accession>
<evidence type="ECO:0000313" key="9">
    <source>
        <dbReference type="EnsemblMetazoa" id="G24453.2:cds"/>
    </source>
</evidence>
<evidence type="ECO:0000256" key="1">
    <source>
        <dbReference type="ARBA" id="ARBA00004141"/>
    </source>
</evidence>
<comment type="subcellular location">
    <subcellularLocation>
        <location evidence="1">Membrane</location>
        <topology evidence="1">Multi-pass membrane protein</topology>
    </subcellularLocation>
</comment>
<dbReference type="EnsemblMetazoa" id="G24453.2">
    <property type="protein sequence ID" value="G24453.2:cds"/>
    <property type="gene ID" value="G24453"/>
</dbReference>
<dbReference type="PRINTS" id="PR00252">
    <property type="entry name" value="NRIONCHANNEL"/>
</dbReference>
<dbReference type="EnsemblMetazoa" id="G24453.3">
    <property type="protein sequence ID" value="G24453.3:cds"/>
    <property type="gene ID" value="G24453"/>
</dbReference>
<dbReference type="Proteomes" id="UP000005408">
    <property type="component" value="Unassembled WGS sequence"/>
</dbReference>
<keyword evidence="6" id="KW-0732">Signal</keyword>
<keyword evidence="4 5" id="KW-0472">Membrane</keyword>
<dbReference type="InterPro" id="IPR036719">
    <property type="entry name" value="Neuro-gated_channel_TM_sf"/>
</dbReference>
<evidence type="ECO:0000313" key="10">
    <source>
        <dbReference type="Proteomes" id="UP000005408"/>
    </source>
</evidence>
<evidence type="ECO:0000256" key="2">
    <source>
        <dbReference type="ARBA" id="ARBA00022692"/>
    </source>
</evidence>
<dbReference type="GO" id="GO:0005230">
    <property type="term" value="F:extracellular ligand-gated monoatomic ion channel activity"/>
    <property type="evidence" value="ECO:0007669"/>
    <property type="project" value="InterPro"/>
</dbReference>
<feature type="signal peptide" evidence="6">
    <location>
        <begin position="1"/>
        <end position="22"/>
    </location>
</feature>
<name>A0A8W8KPY7_MAGGI</name>
<feature type="domain" description="Neurotransmitter-gated ion-channel transmembrane" evidence="8">
    <location>
        <begin position="237"/>
        <end position="338"/>
    </location>
</feature>
<dbReference type="EnsemblMetazoa" id="G24453.4">
    <property type="protein sequence ID" value="G24453.4:cds"/>
    <property type="gene ID" value="G24453"/>
</dbReference>
<dbReference type="InterPro" id="IPR006201">
    <property type="entry name" value="Neur_channel"/>
</dbReference>
<dbReference type="AlphaFoldDB" id="A0A8W8KPY7"/>
<evidence type="ECO:0008006" key="11">
    <source>
        <dbReference type="Google" id="ProtNLM"/>
    </source>
</evidence>
<dbReference type="PANTHER" id="PTHR18945">
    <property type="entry name" value="NEUROTRANSMITTER GATED ION CHANNEL"/>
    <property type="match status" value="1"/>
</dbReference>
<feature type="chain" id="PRO_5042431368" description="Neuronal acetylcholine receptor subunit alpha-6" evidence="6">
    <location>
        <begin position="23"/>
        <end position="399"/>
    </location>
</feature>
<dbReference type="FunFam" id="2.70.170.10:FF:000028">
    <property type="entry name" value="AcetylCholine Receptor"/>
    <property type="match status" value="1"/>
</dbReference>
<proteinExistence type="predicted"/>
<organism evidence="9 10">
    <name type="scientific">Magallana gigas</name>
    <name type="common">Pacific oyster</name>
    <name type="synonym">Crassostrea gigas</name>
    <dbReference type="NCBI Taxonomy" id="29159"/>
    <lineage>
        <taxon>Eukaryota</taxon>
        <taxon>Metazoa</taxon>
        <taxon>Spiralia</taxon>
        <taxon>Lophotrochozoa</taxon>
        <taxon>Mollusca</taxon>
        <taxon>Bivalvia</taxon>
        <taxon>Autobranchia</taxon>
        <taxon>Pteriomorphia</taxon>
        <taxon>Ostreida</taxon>
        <taxon>Ostreoidea</taxon>
        <taxon>Ostreidae</taxon>
        <taxon>Magallana</taxon>
    </lineage>
</organism>
<keyword evidence="10" id="KW-1185">Reference proteome</keyword>
<feature type="transmembrane region" description="Helical" evidence="5">
    <location>
        <begin position="298"/>
        <end position="319"/>
    </location>
</feature>
<dbReference type="GO" id="GO:0004888">
    <property type="term" value="F:transmembrane signaling receptor activity"/>
    <property type="evidence" value="ECO:0007669"/>
    <property type="project" value="InterPro"/>
</dbReference>
<reference evidence="9" key="1">
    <citation type="submission" date="2022-08" db="UniProtKB">
        <authorList>
            <consortium name="EnsemblMetazoa"/>
        </authorList>
    </citation>
    <scope>IDENTIFICATION</scope>
    <source>
        <strain evidence="9">05x7-T-G4-1.051#20</strain>
    </source>
</reference>
<evidence type="ECO:0000256" key="3">
    <source>
        <dbReference type="ARBA" id="ARBA00022989"/>
    </source>
</evidence>
<feature type="transmembrane region" description="Helical" evidence="5">
    <location>
        <begin position="231"/>
        <end position="254"/>
    </location>
</feature>
<sequence length="399" mass="46041">MERLHLTLRTLLLLCVVYNVYTYNITDEDQLHKDLFTNYNNELRAGNDRDFPLNVSMTFYLMAIKEFVEATSKFSVNSVFIITWRDERLSWNPAMYQNIQKTMVSQNKIWLPTMVTSNPFEEAQGLGSDLVKVFLYNDGSCVWVIMQSFEVICDANVKYYPFDKQFCSIRFGTYSFDSNWLNITFPNSDINLIYYEENGLWEIEDTLAFSTVDRGAAEIIFGIYLKRRSTYYIASLLVPMTFVAVLQSFVFLLPNESGERIGFSVTMLLASVVFLTLIQEKLPESSEPSVSILGYLLLGYISLGGVVTLVVIISSNLYIETKPVPKWLQHLCCERQTDTDGSELYSIKDVPPAQREDGFKEQCELCWKKIGMKFDRFCFVMSIILYVVQVIIFIAIVRD</sequence>
<protein>
    <recommendedName>
        <fullName evidence="11">Neuronal acetylcholine receptor subunit alpha-6</fullName>
    </recommendedName>
</protein>
<dbReference type="CDD" id="cd19051">
    <property type="entry name" value="LGIC_TM_cation"/>
    <property type="match status" value="1"/>
</dbReference>
<dbReference type="SUPFAM" id="SSF63712">
    <property type="entry name" value="Nicotinic receptor ligand binding domain-like"/>
    <property type="match status" value="1"/>
</dbReference>
<keyword evidence="3 5" id="KW-1133">Transmembrane helix</keyword>
<feature type="domain" description="Neurotransmitter-gated ion-channel ligand-binding" evidence="7">
    <location>
        <begin position="28"/>
        <end position="228"/>
    </location>
</feature>
<dbReference type="InterPro" id="IPR036734">
    <property type="entry name" value="Neur_chan_lig-bd_sf"/>
</dbReference>